<dbReference type="Gene3D" id="1.10.10.10">
    <property type="entry name" value="Winged helix-like DNA-binding domain superfamily/Winged helix DNA-binding domain"/>
    <property type="match status" value="3"/>
</dbReference>
<dbReference type="RefSeq" id="WP_159749237.1">
    <property type="nucleotide sequence ID" value="NZ_WUQX01000001.1"/>
</dbReference>
<dbReference type="InterPro" id="IPR010921">
    <property type="entry name" value="Trp_repressor/repl_initiator"/>
</dbReference>
<name>A0A7X3SHA7_9FIRM</name>
<gene>
    <name evidence="4" type="ORF">GN277_01505</name>
</gene>
<proteinExistence type="inferred from homology"/>
<reference evidence="4 5" key="1">
    <citation type="submission" date="2019-12" db="EMBL/GenBank/DDBJ databases">
        <title>Sporaefaciens musculi gen. nov., sp. nov., a novel bacterium isolated from the caecum of an obese mouse.</title>
        <authorList>
            <person name="Rasmussen T.S."/>
            <person name="Streidl T."/>
            <person name="Hitch T.C.A."/>
            <person name="Wortmann E."/>
            <person name="Deptula P."/>
            <person name="Hansen M."/>
            <person name="Nielsen D.S."/>
            <person name="Clavel T."/>
            <person name="Vogensen F.K."/>
        </authorList>
    </citation>
    <scope>NUCLEOTIDE SEQUENCE [LARGE SCALE GENOMIC DNA]</scope>
    <source>
        <strain evidence="4 5">WCA-9-b2</strain>
    </source>
</reference>
<accession>A0A7X3SHA7</accession>
<dbReference type="GO" id="GO:0004803">
    <property type="term" value="F:transposase activity"/>
    <property type="evidence" value="ECO:0007669"/>
    <property type="project" value="InterPro"/>
</dbReference>
<comment type="similarity">
    <text evidence="1">Belongs to the IS150/IS1296 orfA family.</text>
</comment>
<dbReference type="InterPro" id="IPR055247">
    <property type="entry name" value="InsJ-like_HTH"/>
</dbReference>
<comment type="caution">
    <text evidence="4">The sequence shown here is derived from an EMBL/GenBank/DDBJ whole genome shotgun (WGS) entry which is preliminary data.</text>
</comment>
<dbReference type="InterPro" id="IPR036388">
    <property type="entry name" value="WH-like_DNA-bd_sf"/>
</dbReference>
<dbReference type="AlphaFoldDB" id="A0A7X3SHA7"/>
<dbReference type="EMBL" id="WUQX01000001">
    <property type="protein sequence ID" value="MXP74157.1"/>
    <property type="molecule type" value="Genomic_DNA"/>
</dbReference>
<protein>
    <submittedName>
        <fullName evidence="4">Helix-turn-helix domain-containing protein</fullName>
    </submittedName>
</protein>
<dbReference type="GO" id="GO:0043565">
    <property type="term" value="F:sequence-specific DNA binding"/>
    <property type="evidence" value="ECO:0007669"/>
    <property type="project" value="InterPro"/>
</dbReference>
<evidence type="ECO:0000313" key="5">
    <source>
        <dbReference type="Proteomes" id="UP000460412"/>
    </source>
</evidence>
<feature type="domain" description="Insertion element IS150 protein InsJ-like helix-turn-helix" evidence="3">
    <location>
        <begin position="69"/>
        <end position="107"/>
    </location>
</feature>
<feature type="domain" description="Insertion element IS150 protein InsJ-like helix-turn-helix" evidence="3">
    <location>
        <begin position="132"/>
        <end position="184"/>
    </location>
</feature>
<dbReference type="Proteomes" id="UP000460412">
    <property type="component" value="Unassembled WGS sequence"/>
</dbReference>
<evidence type="ECO:0000256" key="1">
    <source>
        <dbReference type="ARBA" id="ARBA00038232"/>
    </source>
</evidence>
<dbReference type="GO" id="GO:0006313">
    <property type="term" value="P:DNA transposition"/>
    <property type="evidence" value="ECO:0007669"/>
    <property type="project" value="InterPro"/>
</dbReference>
<sequence>MGQHSKYSFEMKLDAVTKYLEGSCSTESIARSLGTNGTRIVEWVTLYQSLGIEGLKTTPKLRIYSAETKQNAVADYLSGKGTLREIQKKYGIRSDKQLRNWIMKYNGHEKLKASGTGGTSVMTKGRKTSYEERVEIVTYCIEHGMDYAQAAEKYQVSYQQIYQWTRKYQSNGVEGLIDKRGKRKSETEMSELEKLRAENKLLQAEKRRAQLEVAFLKTRRNRKEAVLSQTQNETVYLAIQEIYDEQGCSISELCRFAGISRSAYYKWLNRKPSENEKFNQKLCVLIRDAYEEKKRDSGLQADDD</sequence>
<dbReference type="InterPro" id="IPR052057">
    <property type="entry name" value="IS150/IS1296_orfA-like"/>
</dbReference>
<evidence type="ECO:0000313" key="4">
    <source>
        <dbReference type="EMBL" id="MXP74157.1"/>
    </source>
</evidence>
<evidence type="ECO:0000259" key="3">
    <source>
        <dbReference type="Pfam" id="PF13518"/>
    </source>
</evidence>
<dbReference type="InterPro" id="IPR002514">
    <property type="entry name" value="Transposase_8"/>
</dbReference>
<dbReference type="PANTHER" id="PTHR33795">
    <property type="entry name" value="INSERTION ELEMENT IS150 PROTEIN INSJ"/>
    <property type="match status" value="1"/>
</dbReference>
<dbReference type="Pfam" id="PF01527">
    <property type="entry name" value="HTH_Tnp_1"/>
    <property type="match status" value="1"/>
</dbReference>
<feature type="coiled-coil region" evidence="2">
    <location>
        <begin position="185"/>
        <end position="219"/>
    </location>
</feature>
<dbReference type="PANTHER" id="PTHR33795:SF1">
    <property type="entry name" value="INSERTION ELEMENT IS150 PROTEIN INSJ"/>
    <property type="match status" value="1"/>
</dbReference>
<keyword evidence="5" id="KW-1185">Reference proteome</keyword>
<evidence type="ECO:0000256" key="2">
    <source>
        <dbReference type="SAM" id="Coils"/>
    </source>
</evidence>
<dbReference type="SUPFAM" id="SSF48295">
    <property type="entry name" value="TrpR-like"/>
    <property type="match status" value="2"/>
</dbReference>
<organism evidence="4 5">
    <name type="scientific">Sporofaciens musculi</name>
    <dbReference type="NCBI Taxonomy" id="2681861"/>
    <lineage>
        <taxon>Bacteria</taxon>
        <taxon>Bacillati</taxon>
        <taxon>Bacillota</taxon>
        <taxon>Clostridia</taxon>
        <taxon>Lachnospirales</taxon>
        <taxon>Lachnospiraceae</taxon>
        <taxon>Sporofaciens</taxon>
    </lineage>
</organism>
<keyword evidence="2" id="KW-0175">Coiled coil</keyword>
<dbReference type="Pfam" id="PF13518">
    <property type="entry name" value="HTH_28"/>
    <property type="match status" value="2"/>
</dbReference>